<feature type="domain" description="Peptidase C1A papain C-terminal" evidence="3">
    <location>
        <begin position="92"/>
        <end position="349"/>
    </location>
</feature>
<dbReference type="PANTHER" id="PTHR12411">
    <property type="entry name" value="CYSTEINE PROTEASE FAMILY C1-RELATED"/>
    <property type="match status" value="1"/>
</dbReference>
<accession>A0AA86QA82</accession>
<evidence type="ECO:0000313" key="4">
    <source>
        <dbReference type="EMBL" id="CAI9955424.1"/>
    </source>
</evidence>
<keyword evidence="2" id="KW-1133">Transmembrane helix</keyword>
<dbReference type="EMBL" id="CATOUU010000865">
    <property type="protein sequence ID" value="CAI9955424.1"/>
    <property type="molecule type" value="Genomic_DNA"/>
</dbReference>
<dbReference type="InterPro" id="IPR000668">
    <property type="entry name" value="Peptidase_C1A_C"/>
</dbReference>
<evidence type="ECO:0000313" key="5">
    <source>
        <dbReference type="EMBL" id="CAL5979108.1"/>
    </source>
</evidence>
<evidence type="ECO:0000313" key="6">
    <source>
        <dbReference type="Proteomes" id="UP001642409"/>
    </source>
</evidence>
<dbReference type="InterPro" id="IPR013128">
    <property type="entry name" value="Peptidase_C1A"/>
</dbReference>
<dbReference type="InterPro" id="IPR038765">
    <property type="entry name" value="Papain-like_cys_pep_sf"/>
</dbReference>
<comment type="similarity">
    <text evidence="1">Belongs to the peptidase C1 family.</text>
</comment>
<dbReference type="InterPro" id="IPR039417">
    <property type="entry name" value="Peptidase_C1A_papain-like"/>
</dbReference>
<keyword evidence="2" id="KW-0472">Membrane</keyword>
<evidence type="ECO:0000259" key="3">
    <source>
        <dbReference type="SMART" id="SM00645"/>
    </source>
</evidence>
<comment type="caution">
    <text evidence="4">The sequence shown here is derived from an EMBL/GenBank/DDBJ whole genome shotgun (WGS) entry which is preliminary data.</text>
</comment>
<dbReference type="SUPFAM" id="SSF54001">
    <property type="entry name" value="Cysteine proteinases"/>
    <property type="match status" value="1"/>
</dbReference>
<keyword evidence="2" id="KW-0812">Transmembrane</keyword>
<dbReference type="Pfam" id="PF00112">
    <property type="entry name" value="Peptidase_C1"/>
    <property type="match status" value="1"/>
</dbReference>
<dbReference type="AlphaFoldDB" id="A0AA86QA82"/>
<gene>
    <name evidence="4" type="ORF">HINF_LOCUS43069</name>
    <name evidence="5" type="ORF">HINF_LOCUS5255</name>
</gene>
<dbReference type="GO" id="GO:0008234">
    <property type="term" value="F:cysteine-type peptidase activity"/>
    <property type="evidence" value="ECO:0007669"/>
    <property type="project" value="InterPro"/>
</dbReference>
<dbReference type="CDD" id="cd02248">
    <property type="entry name" value="Peptidase_C1A"/>
    <property type="match status" value="1"/>
</dbReference>
<evidence type="ECO:0000256" key="1">
    <source>
        <dbReference type="ARBA" id="ARBA00008455"/>
    </source>
</evidence>
<dbReference type="SMART" id="SM00645">
    <property type="entry name" value="Pept_C1"/>
    <property type="match status" value="1"/>
</dbReference>
<dbReference type="GO" id="GO:0006508">
    <property type="term" value="P:proteolysis"/>
    <property type="evidence" value="ECO:0007669"/>
    <property type="project" value="InterPro"/>
</dbReference>
<feature type="transmembrane region" description="Helical" evidence="2">
    <location>
        <begin position="399"/>
        <end position="422"/>
    </location>
</feature>
<organism evidence="4">
    <name type="scientific">Hexamita inflata</name>
    <dbReference type="NCBI Taxonomy" id="28002"/>
    <lineage>
        <taxon>Eukaryota</taxon>
        <taxon>Metamonada</taxon>
        <taxon>Diplomonadida</taxon>
        <taxon>Hexamitidae</taxon>
        <taxon>Hexamitinae</taxon>
        <taxon>Hexamita</taxon>
    </lineage>
</organism>
<dbReference type="Gene3D" id="3.90.70.10">
    <property type="entry name" value="Cysteine proteinases"/>
    <property type="match status" value="1"/>
</dbReference>
<name>A0AA86QA82_9EUKA</name>
<dbReference type="Proteomes" id="UP001642409">
    <property type="component" value="Unassembled WGS sequence"/>
</dbReference>
<dbReference type="EMBL" id="CAXDID020000010">
    <property type="protein sequence ID" value="CAL5979108.1"/>
    <property type="molecule type" value="Genomic_DNA"/>
</dbReference>
<reference evidence="5 6" key="2">
    <citation type="submission" date="2024-07" db="EMBL/GenBank/DDBJ databases">
        <authorList>
            <person name="Akdeniz Z."/>
        </authorList>
    </citation>
    <scope>NUCLEOTIDE SEQUENCE [LARGE SCALE GENOMIC DNA]</scope>
</reference>
<keyword evidence="6" id="KW-1185">Reference proteome</keyword>
<protein>
    <submittedName>
        <fullName evidence="4">Cathepsin L</fullName>
    </submittedName>
    <submittedName>
        <fullName evidence="5">Cathepsin_L</fullName>
    </submittedName>
</protein>
<sequence>MYLIVFLSQQQVIKMNTFLPCKFNYNRIIEPQIDLAHFCDLYKHFPKRFSLHLPSHIANKQNMLVTNIFSQDTTCVTNAPQLRPYDNFNPVVPSSVDFRELGLITRAYDQGQCGACEMFVAAQMAESVILRDFPLYYLNADFSNSTRNISISVDFLLRNSITNQQCNGGNYYLLMNDMIKMRTFETSAHFPYNDKRNKYVQIPPKILESNFIQPFKLTQYTEGDKILNCPTNIVIIKQFDQNVFNQQQIKLIKHTLAKGIPVKGSMLVDQSKNKDKVVFNMYKSGVLHGGCAPMQVDHAIMYVGYGKYKGKEVWALRNSWGDTWGQDGIFYVEIGKNSFCTEMEAITSVPASETPETIVDNNYYKQQIWNYDVYRTERGRGGFDFDNGTYFSQPVLPGYFFSLMIECLFGLWLFTMIMQCVIRKI</sequence>
<proteinExistence type="inferred from homology"/>
<reference evidence="4" key="1">
    <citation type="submission" date="2023-06" db="EMBL/GenBank/DDBJ databases">
        <authorList>
            <person name="Kurt Z."/>
        </authorList>
    </citation>
    <scope>NUCLEOTIDE SEQUENCE</scope>
</reference>
<evidence type="ECO:0000256" key="2">
    <source>
        <dbReference type="SAM" id="Phobius"/>
    </source>
</evidence>